<accession>A0A4R6RFP8</accession>
<dbReference type="PANTHER" id="PTHR17985:SF8">
    <property type="entry name" value="TRANSPORT AND GOLGI ORGANIZATION PROTEIN 2 HOMOLOG"/>
    <property type="match status" value="1"/>
</dbReference>
<dbReference type="Pfam" id="PF05742">
    <property type="entry name" value="TANGO2"/>
    <property type="match status" value="1"/>
</dbReference>
<evidence type="ECO:0000313" key="2">
    <source>
        <dbReference type="Proteomes" id="UP000294593"/>
    </source>
</evidence>
<dbReference type="InterPro" id="IPR008551">
    <property type="entry name" value="TANGO2"/>
</dbReference>
<dbReference type="Proteomes" id="UP000294593">
    <property type="component" value="Unassembled WGS sequence"/>
</dbReference>
<reference evidence="1 2" key="1">
    <citation type="submission" date="2019-03" db="EMBL/GenBank/DDBJ databases">
        <title>Genomic Encyclopedia of Type Strains, Phase IV (KMG-IV): sequencing the most valuable type-strain genomes for metagenomic binning, comparative biology and taxonomic classification.</title>
        <authorList>
            <person name="Goeker M."/>
        </authorList>
    </citation>
    <scope>NUCLEOTIDE SEQUENCE [LARGE SCALE GENOMIC DNA]</scope>
    <source>
        <strain evidence="1 2">DSM 11901</strain>
    </source>
</reference>
<sequence>MCLIAFALDQSSRFPFVMAANRDEFFDRPAARLGWWEPEAGGPAILGGRDLQAGGTWLGLTALGRLGMVTNIRDPHDMDPQAPSRGQIVPQWLKGDLHMSMLWPRLAMSGHNGFNMIALDFAQGECYWINNRRVYPERLQRGIFGLSNALLNTPWPKVQALKGRLKTAIPESQDAEELAHSLFEALADPAQAPDEHLPRTGVSPEWEKMLSSAFIRSGNRLYGTRCSTVVITERVNKRLVTHVMERTFAAQSSLALLRRVSLKNWPPRHTMAQAEVARLDATLPPPNMRSDEAFEASDISEHDDQQVMAEVQERRQRARSLIKAAPGFVVKA</sequence>
<proteinExistence type="predicted"/>
<evidence type="ECO:0000313" key="1">
    <source>
        <dbReference type="EMBL" id="TDP84486.1"/>
    </source>
</evidence>
<comment type="caution">
    <text evidence="1">The sequence shown here is derived from an EMBL/GenBank/DDBJ whole genome shotgun (WGS) entry which is preliminary data.</text>
</comment>
<name>A0A4R6RFP8_9BURK</name>
<dbReference type="AlphaFoldDB" id="A0A4R6RFP8"/>
<organism evidence="1 2">
    <name type="scientific">Aquabacterium commune</name>
    <dbReference type="NCBI Taxonomy" id="70586"/>
    <lineage>
        <taxon>Bacteria</taxon>
        <taxon>Pseudomonadati</taxon>
        <taxon>Pseudomonadota</taxon>
        <taxon>Betaproteobacteria</taxon>
        <taxon>Burkholderiales</taxon>
        <taxon>Aquabacterium</taxon>
    </lineage>
</organism>
<keyword evidence="2" id="KW-1185">Reference proteome</keyword>
<dbReference type="PANTHER" id="PTHR17985">
    <property type="entry name" value="SER/THR-RICH PROTEIN T10 IN DGCR REGION"/>
    <property type="match status" value="1"/>
</dbReference>
<gene>
    <name evidence="1" type="ORF">EV672_10354</name>
</gene>
<dbReference type="EMBL" id="SNXW01000003">
    <property type="protein sequence ID" value="TDP84486.1"/>
    <property type="molecule type" value="Genomic_DNA"/>
</dbReference>
<dbReference type="RefSeq" id="WP_133607529.1">
    <property type="nucleotide sequence ID" value="NZ_SNXW01000003.1"/>
</dbReference>
<dbReference type="OrthoDB" id="4380123at2"/>
<protein>
    <submittedName>
        <fullName evidence="1">Uncharacterized protein with NRDE domain</fullName>
    </submittedName>
</protein>